<feature type="transmembrane region" description="Helical" evidence="11">
    <location>
        <begin position="2805"/>
        <end position="2826"/>
    </location>
</feature>
<evidence type="ECO:0000256" key="10">
    <source>
        <dbReference type="SAM" id="MobiDB-lite"/>
    </source>
</evidence>
<proteinExistence type="inferred from homology"/>
<dbReference type="InterPro" id="IPR050173">
    <property type="entry name" value="ABC_transporter_C-like"/>
</dbReference>
<dbReference type="Proteomes" id="UP001249851">
    <property type="component" value="Unassembled WGS sequence"/>
</dbReference>
<feature type="compositionally biased region" description="Polar residues" evidence="10">
    <location>
        <begin position="1948"/>
        <end position="1965"/>
    </location>
</feature>
<evidence type="ECO:0000256" key="11">
    <source>
        <dbReference type="SAM" id="Phobius"/>
    </source>
</evidence>
<feature type="transmembrane region" description="Helical" evidence="11">
    <location>
        <begin position="886"/>
        <end position="912"/>
    </location>
</feature>
<dbReference type="GO" id="GO:0140359">
    <property type="term" value="F:ABC-type transporter activity"/>
    <property type="evidence" value="ECO:0007669"/>
    <property type="project" value="InterPro"/>
</dbReference>
<gene>
    <name evidence="14" type="ORF">P5673_017250</name>
</gene>
<feature type="transmembrane region" description="Helical" evidence="11">
    <location>
        <begin position="1647"/>
        <end position="1666"/>
    </location>
</feature>
<dbReference type="Pfam" id="PF00664">
    <property type="entry name" value="ABC_membrane"/>
    <property type="match status" value="4"/>
</dbReference>
<evidence type="ECO:0000259" key="13">
    <source>
        <dbReference type="PROSITE" id="PS50929"/>
    </source>
</evidence>
<comment type="similarity">
    <text evidence="2">Belongs to the ABC transporter superfamily. ABCC family. Conjugate transporter (TC 3.A.1.208) subfamily.</text>
</comment>
<feature type="transmembrane region" description="Helical" evidence="11">
    <location>
        <begin position="2253"/>
        <end position="2272"/>
    </location>
</feature>
<feature type="transmembrane region" description="Helical" evidence="11">
    <location>
        <begin position="1069"/>
        <end position="1091"/>
    </location>
</feature>
<evidence type="ECO:0000256" key="4">
    <source>
        <dbReference type="ARBA" id="ARBA00022692"/>
    </source>
</evidence>
<dbReference type="FunFam" id="3.40.50.300:FF:000973">
    <property type="entry name" value="Multidrug resistance-associated protein 4"/>
    <property type="match status" value="2"/>
</dbReference>
<keyword evidence="5" id="KW-0677">Repeat</keyword>
<dbReference type="InterPro" id="IPR017871">
    <property type="entry name" value="ABC_transporter-like_CS"/>
</dbReference>
<evidence type="ECO:0000313" key="15">
    <source>
        <dbReference type="Proteomes" id="UP001249851"/>
    </source>
</evidence>
<feature type="region of interest" description="Disordered" evidence="10">
    <location>
        <begin position="1930"/>
        <end position="1968"/>
    </location>
</feature>
<evidence type="ECO:0000256" key="3">
    <source>
        <dbReference type="ARBA" id="ARBA00022448"/>
    </source>
</evidence>
<dbReference type="InterPro" id="IPR027417">
    <property type="entry name" value="P-loop_NTPase"/>
</dbReference>
<feature type="transmembrane region" description="Helical" evidence="11">
    <location>
        <begin position="2832"/>
        <end position="2853"/>
    </location>
</feature>
<comment type="subcellular location">
    <subcellularLocation>
        <location evidence="1">Membrane</location>
        <topology evidence="1">Multi-pass membrane protein</topology>
    </subcellularLocation>
</comment>
<keyword evidence="4 11" id="KW-0812">Transmembrane</keyword>
<feature type="transmembrane region" description="Helical" evidence="11">
    <location>
        <begin position="847"/>
        <end position="866"/>
    </location>
</feature>
<feature type="transmembrane region" description="Helical" evidence="11">
    <location>
        <begin position="1755"/>
        <end position="1773"/>
    </location>
</feature>
<feature type="domain" description="ABC transmembrane type-1" evidence="13">
    <location>
        <begin position="206"/>
        <end position="469"/>
    </location>
</feature>
<dbReference type="SUPFAM" id="SSF90123">
    <property type="entry name" value="ABC transporter transmembrane region"/>
    <property type="match status" value="4"/>
</dbReference>
<dbReference type="SMART" id="SM00382">
    <property type="entry name" value="AAA"/>
    <property type="match status" value="5"/>
</dbReference>
<dbReference type="EMBL" id="JARQWQ010000037">
    <property type="protein sequence ID" value="KAK2560262.1"/>
    <property type="molecule type" value="Genomic_DNA"/>
</dbReference>
<evidence type="ECO:0000256" key="5">
    <source>
        <dbReference type="ARBA" id="ARBA00022737"/>
    </source>
</evidence>
<dbReference type="NCBIfam" id="NF010167">
    <property type="entry name" value="PRK13648.1"/>
    <property type="match status" value="8"/>
</dbReference>
<feature type="transmembrane region" description="Helical" evidence="11">
    <location>
        <begin position="983"/>
        <end position="1004"/>
    </location>
</feature>
<dbReference type="PANTHER" id="PTHR24223">
    <property type="entry name" value="ATP-BINDING CASSETTE SUB-FAMILY C"/>
    <property type="match status" value="1"/>
</dbReference>
<dbReference type="FunFam" id="1.20.1560.10:FF:000014">
    <property type="entry name" value="Multidrug resistance-associated protein member 4"/>
    <property type="match status" value="2"/>
</dbReference>
<feature type="domain" description="ABC transporter" evidence="12">
    <location>
        <begin position="1980"/>
        <end position="2203"/>
    </location>
</feature>
<evidence type="ECO:0000256" key="1">
    <source>
        <dbReference type="ARBA" id="ARBA00004141"/>
    </source>
</evidence>
<dbReference type="InterPro" id="IPR036640">
    <property type="entry name" value="ABC1_TM_sf"/>
</dbReference>
<dbReference type="InterPro" id="IPR044746">
    <property type="entry name" value="ABCC_6TM_D1"/>
</dbReference>
<feature type="domain" description="ABC transporter" evidence="12">
    <location>
        <begin position="1162"/>
        <end position="1393"/>
    </location>
</feature>
<evidence type="ECO:0000313" key="14">
    <source>
        <dbReference type="EMBL" id="KAK2560262.1"/>
    </source>
</evidence>
<evidence type="ECO:0000256" key="9">
    <source>
        <dbReference type="ARBA" id="ARBA00023136"/>
    </source>
</evidence>
<dbReference type="CDD" id="cd03250">
    <property type="entry name" value="ABCC_MRP_domain1"/>
    <property type="match status" value="2"/>
</dbReference>
<name>A0AAD9QF90_ACRCE</name>
<dbReference type="CDD" id="cd03244">
    <property type="entry name" value="ABCC_MRP_domain2"/>
    <property type="match status" value="2"/>
</dbReference>
<feature type="transmembrane region" description="Helical" evidence="11">
    <location>
        <begin position="241"/>
        <end position="260"/>
    </location>
</feature>
<feature type="transmembrane region" description="Helical" evidence="11">
    <location>
        <begin position="349"/>
        <end position="367"/>
    </location>
</feature>
<keyword evidence="15" id="KW-1185">Reference proteome</keyword>
<feature type="region of interest" description="Disordered" evidence="10">
    <location>
        <begin position="2200"/>
        <end position="2221"/>
    </location>
</feature>
<evidence type="ECO:0000259" key="12">
    <source>
        <dbReference type="PROSITE" id="PS50893"/>
    </source>
</evidence>
<evidence type="ECO:0000256" key="8">
    <source>
        <dbReference type="ARBA" id="ARBA00022989"/>
    </source>
</evidence>
<keyword evidence="7 14" id="KW-0067">ATP-binding</keyword>
<dbReference type="Gene3D" id="1.20.1560.10">
    <property type="entry name" value="ABC transporter type 1, transmembrane domain"/>
    <property type="match status" value="4"/>
</dbReference>
<feature type="transmembrane region" description="Helical" evidence="11">
    <location>
        <begin position="1612"/>
        <end position="1635"/>
    </location>
</feature>
<organism evidence="14 15">
    <name type="scientific">Acropora cervicornis</name>
    <name type="common">Staghorn coral</name>
    <dbReference type="NCBI Taxonomy" id="6130"/>
    <lineage>
        <taxon>Eukaryota</taxon>
        <taxon>Metazoa</taxon>
        <taxon>Cnidaria</taxon>
        <taxon>Anthozoa</taxon>
        <taxon>Hexacorallia</taxon>
        <taxon>Scleractinia</taxon>
        <taxon>Astrocoeniina</taxon>
        <taxon>Acroporidae</taxon>
        <taxon>Acropora</taxon>
    </lineage>
</organism>
<feature type="transmembrane region" description="Helical" evidence="11">
    <location>
        <begin position="1725"/>
        <end position="1749"/>
    </location>
</feature>
<feature type="domain" description="ABC transmembrane type-1" evidence="13">
    <location>
        <begin position="2253"/>
        <end position="2530"/>
    </location>
</feature>
<dbReference type="InterPro" id="IPR011527">
    <property type="entry name" value="ABC1_TM_dom"/>
</dbReference>
<keyword evidence="9 11" id="KW-0472">Membrane</keyword>
<dbReference type="PANTHER" id="PTHR24223:SF456">
    <property type="entry name" value="MULTIDRUG RESISTANCE-ASSOCIATED PROTEIN LETHAL(2)03659"/>
    <property type="match status" value="1"/>
</dbReference>
<feature type="domain" description="ABC transmembrane type-1" evidence="13">
    <location>
        <begin position="1612"/>
        <end position="1875"/>
    </location>
</feature>
<accession>A0AAD9QF90</accession>
<keyword evidence="8 11" id="KW-1133">Transmembrane helix</keyword>
<dbReference type="InterPro" id="IPR003439">
    <property type="entry name" value="ABC_transporter-like_ATP-bd"/>
</dbReference>
<dbReference type="InterPro" id="IPR044726">
    <property type="entry name" value="ABCC_6TM_D2"/>
</dbReference>
<feature type="domain" description="ABC transporter" evidence="12">
    <location>
        <begin position="574"/>
        <end position="797"/>
    </location>
</feature>
<feature type="region of interest" description="Disordered" evidence="10">
    <location>
        <begin position="793"/>
        <end position="815"/>
    </location>
</feature>
<dbReference type="PROSITE" id="PS50929">
    <property type="entry name" value="ABC_TM1F"/>
    <property type="match status" value="4"/>
</dbReference>
<feature type="region of interest" description="Disordered" evidence="10">
    <location>
        <begin position="528"/>
        <end position="562"/>
    </location>
</feature>
<feature type="compositionally biased region" description="Polar residues" evidence="10">
    <location>
        <begin position="1930"/>
        <end position="1941"/>
    </location>
</feature>
<dbReference type="Pfam" id="PF00005">
    <property type="entry name" value="ABC_tran"/>
    <property type="match status" value="5"/>
</dbReference>
<reference evidence="14" key="1">
    <citation type="journal article" date="2023" name="G3 (Bethesda)">
        <title>Whole genome assembly and annotation of the endangered Caribbean coral Acropora cervicornis.</title>
        <authorList>
            <person name="Selwyn J.D."/>
            <person name="Vollmer S.V."/>
        </authorList>
    </citation>
    <scope>NUCLEOTIDE SEQUENCE</scope>
    <source>
        <strain evidence="14">K2</strain>
    </source>
</reference>
<dbReference type="PROSITE" id="PS00211">
    <property type="entry name" value="ABC_TRANSPORTER_1"/>
    <property type="match status" value="4"/>
</dbReference>
<comment type="caution">
    <text evidence="14">The sequence shown here is derived from an EMBL/GenBank/DDBJ whole genome shotgun (WGS) entry which is preliminary data.</text>
</comment>
<dbReference type="CDD" id="cd18580">
    <property type="entry name" value="ABC_6TM_ABCC_D2"/>
    <property type="match status" value="2"/>
</dbReference>
<feature type="transmembrane region" description="Helical" evidence="11">
    <location>
        <begin position="206"/>
        <end position="229"/>
    </location>
</feature>
<keyword evidence="3" id="KW-0813">Transport</keyword>
<evidence type="ECO:0000256" key="7">
    <source>
        <dbReference type="ARBA" id="ARBA00022840"/>
    </source>
</evidence>
<dbReference type="InterPro" id="IPR003593">
    <property type="entry name" value="AAA+_ATPase"/>
</dbReference>
<dbReference type="CDD" id="cd18579">
    <property type="entry name" value="ABC_6TM_ABCC_D1"/>
    <property type="match status" value="2"/>
</dbReference>
<feature type="transmembrane region" description="Helical" evidence="11">
    <location>
        <begin position="2292"/>
        <end position="2318"/>
    </location>
</feature>
<dbReference type="SUPFAM" id="SSF52540">
    <property type="entry name" value="P-loop containing nucleoside triphosphate hydrolases"/>
    <property type="match status" value="6"/>
</dbReference>
<feature type="transmembrane region" description="Helical" evidence="11">
    <location>
        <begin position="2389"/>
        <end position="2410"/>
    </location>
</feature>
<sequence>MNQHEDLRLWSALKDVQLKSVVESLNGQLEYQLLESGANLSVGERQLVCLARTLLQDNRIVILDEPTAHVDPITEQTIWKIVHEKLNNCRVITIAHRLDTIKSCDTILVMREGEIAEFGTFDSLMEIGIWSLLFYHWMTDTFKTGNSRPLQQSDLLPIEEQNKTRILTENLQNIWLKERNACFGSGKRPRLWRCVAKILPLREIMIIVLFGMVESISAILRFLLLGVILSNLTSSKGDKTVMYVSAVLMTVVIIGGRIFTQFRNWMAEVMGQRICCALRGMIYSKICLVGHHTLQEFREGQVIDLISNDIQRMELLPMWFFDIIISTFYIPIVFYLLITLFHWEAITGGLFLLSLAAFFLLASYLVGKLRRQTAQISDKRIAVMNELVSGIRAVKTQAWEDSYDESVKEIRRHEISKIRLKSVVLSTVEAFVSSSSSIATFLSIVSLVMSHWGMNPADAFMLLSLMKQMKVYGSLYLGRGLPVLSEATVSFNRIEEFLILDELPVVSSDGFNVSDSLLEGKTILTRTEQHSAASPQKRKDLLPTSIHGNDNRKLTNSSAEGREQMISRKSNDSLEIYIATFKVNEEDEKSILFDVCFGTPRNSLTVVCGRVGSGKSTLLSAIAGEVNLTKGTVHYPGTLAYVTQVPWVFSGTIKENILFNEPYDPEWYSTVVEACALKKDIELFPNKHDTLVGQRGVVLSGGQKARVSLARAVYSCADVYLLDDPLSAVDQKVGDEIFRKCICGLLGDKIRVLVCHDRRYLQAADEIVIMDNGQVVEKSKPQKCEDDFGKSIVPNTSSGGYLPELQPQTEKSSDKAMGLDIPDEDRAVGGVSFRLYWNYFTSGIHPILLVSLIALFLLTQPILVFPDVWLSYLSKKTSEEQRRMDIVIYAGATAGSLALTTFRVFLFFIVSLRSSQRLHDRMVEAILHTQPSFFDTNPTGRILNRFSRDIGTMDEQLPPIFISCIQDSLFVFSGVLVPAIANPWLLLIFFPTAVVFILLVRYYLKTSRELKRLESICRSPVFSHFSETMTGLETIRTRRMEKEFIDQFYRHQDVHNQAFYMVLSSSRWFSVRCDLLCVPFIACVALASVAFSMDPAIAGLSLSFVTEAFSFAQYSVRQFGLVENSMTSVERVITYTKLESEPGYQTKALPPKHWPRDGHITLRDVSLTYYEGGPIVLNNINFDIEGKSTMGVVGRTGAGKSSFVAALLRMPDAQGDVIIDGVKITDINLKESRRCISVLSQVPVIFSGSLRRNLDPMNQHEDLRLWSALKDVQLKSVVESLNGQLEYELLESGANLSVGERQLVCLARTLLQDNRIVILDEPTAHVDPITEQTIWKTVHEKLNNCTVITIAHRLDTIKSCDTILVMREGEIAEFGTFDSLMGKLRIGVVGRTGAGKSSFLAALLRLPDAQGEVIIDVKFQLFVSGSLRRNLDPMNQNEDLRLCSALKDVQLNSFVESLNVQDNRIVILDEPTAHVDPITEQTIRKTVHEKLNNCTVITNARRLDTFKSCDMILVMREGEKAEFGTFDSLMEQIGIWSLLFYHWMTDTFKTGNSRPLQQSDLLPIEEQNKTRILTENLQNIWLKERNACFGSGKRPRLWRCVAKILPLREIMIVVLFGMVESISAILRFLLLGVILSNLTSSKGDKTVMYVSAVLLVVVIIGERIFTQFRNWMAEVMGQRICCALRGMIYSKICLVAHHTLQEFREGHVIDLISNDIQRMELLPMWFFDIIISTFYIPIAFYLLITLFHWEAITGGLFLLSLAAFFLLASYLVGKLRRQTAQISDKRIAVMNELVSGIRAVKTQAWEDRYDESIKEIRRHEISKIRLKSVVLSTVEAFVSSSSSIATFLTIVSLVMSDWGMNPADAFMLLSLMKQMKVYGSLYLGRGLPLLSEATVSFNRIEEFLILDELPVVSSDGFNVSDSLLEGKTTLSRNEQHSAASSQKRKDLLQTSIHGNDNRKLTNSSAEGREQVISRKSNDSLEIYIATFKVNEEDEKSILFDVCFGTPRNSLTVVCGRVGSGKSILLSAIAGEVNLTKGTVHYPGTLAYVTQVPWVFSGTIKENILFNEPYDREWYSTVVEACALKKDIELFPNKHDTLVGQRGVVLSGGQKARVSLARAVYSCADVYLLDDPLSAVDQKVGDEIFRKCICGLLGDKIRVLVCHDRRYLQAADEIVIMDNGQVVEKSKPQKCEDNFGKSIVPNTSSGGYLPELQPQTEKSSDKAMGLDIPDEDRAVGGVSFRLYWNYFTSGIHPILLVSLIALFLLTQPILVFPDVWLSYLSKKTSEQPQRMDIVIYAGATAASLALTTIRVFLFFTASLRSSQRLHDRMVKAILHTLPSFFDTNPTGRILNRFSRDIGTMDEQLPPIFISCIQESLFVVSGVLIPAIANPWLLLIFFPTAVVFILLVRYYLKTSRELKRLESICRSPVFSHFSETMAGLETIRTRRMEKEFINKFYRHQDVHNQAFYMVLSSSRWFSVRSDLLCVPFIACVALASVAFSMDPAIAGLSLSFATEAFTYAQYSVRQFGLVENSMTSVERVIIYTKLESEPGYQTKALPPKHWPRDGHITLRDVSLTYYEGGPIVLNNINFDIEGKSRIGVVGRTGAGKSSFVAALLRMPDAQGDVIIDGVKITDINVKESRRCISVLSQVPVIFSGSLRRNLDPMNQHEDLRLWSALEDVQLKSVVESLNGQLEYELLESGANLSVGERQLVCLARTLLQDNRIVILDEPTAHVDPITEQTIRKTVHEKLNNCTVITIAHRLDTIKSCDTILITRIGQHTLQDFREGHVIDLLSNDIQRMEFAPGWFFDNIVLTYYIPTVVYLFLNFFHWEALAGVFFLATAAILVFPDAWLSYLSRKTSEEQQMMYIMSHLR</sequence>
<feature type="transmembrane region" description="Helical" evidence="11">
    <location>
        <begin position="319"/>
        <end position="343"/>
    </location>
</feature>
<feature type="domain" description="ABC transporter" evidence="12">
    <location>
        <begin position="2568"/>
        <end position="2799"/>
    </location>
</feature>
<dbReference type="GO" id="GO:0016887">
    <property type="term" value="F:ATP hydrolysis activity"/>
    <property type="evidence" value="ECO:0007669"/>
    <property type="project" value="InterPro"/>
</dbReference>
<dbReference type="PROSITE" id="PS50893">
    <property type="entry name" value="ABC_TRANSPORTER_2"/>
    <property type="match status" value="4"/>
</dbReference>
<feature type="domain" description="ABC transmembrane type-1" evidence="13">
    <location>
        <begin position="847"/>
        <end position="1124"/>
    </location>
</feature>
<evidence type="ECO:0000256" key="2">
    <source>
        <dbReference type="ARBA" id="ARBA00009726"/>
    </source>
</evidence>
<evidence type="ECO:0000256" key="6">
    <source>
        <dbReference type="ARBA" id="ARBA00022741"/>
    </source>
</evidence>
<dbReference type="GO" id="GO:0005524">
    <property type="term" value="F:ATP binding"/>
    <property type="evidence" value="ECO:0007669"/>
    <property type="project" value="UniProtKB-KW"/>
</dbReference>
<dbReference type="FunFam" id="3.40.50.300:FF:000163">
    <property type="entry name" value="Multidrug resistance-associated protein member 4"/>
    <property type="match status" value="2"/>
</dbReference>
<dbReference type="Gene3D" id="3.40.50.300">
    <property type="entry name" value="P-loop containing nucleotide triphosphate hydrolases"/>
    <property type="match status" value="7"/>
</dbReference>
<keyword evidence="6" id="KW-0547">Nucleotide-binding</keyword>
<protein>
    <submittedName>
        <fullName evidence="14">ATP-binding cassette sub-family C member 4</fullName>
    </submittedName>
</protein>
<reference evidence="14" key="2">
    <citation type="journal article" date="2023" name="Science">
        <title>Genomic signatures of disease resistance in endangered staghorn corals.</title>
        <authorList>
            <person name="Vollmer S.V."/>
            <person name="Selwyn J.D."/>
            <person name="Despard B.A."/>
            <person name="Roesel C.L."/>
        </authorList>
    </citation>
    <scope>NUCLEOTIDE SEQUENCE</scope>
    <source>
        <strain evidence="14">K2</strain>
    </source>
</reference>
<dbReference type="GO" id="GO:0005774">
    <property type="term" value="C:vacuolar membrane"/>
    <property type="evidence" value="ECO:0007669"/>
    <property type="project" value="UniProtKB-SubCell"/>
</dbReference>